<name>M2AKV4_9BACT</name>
<accession>M2AKV4</accession>
<proteinExistence type="predicted"/>
<keyword evidence="2" id="KW-1185">Reference proteome</keyword>
<dbReference type="PATRIC" id="fig|1263867.3.peg.6361"/>
<protein>
    <submittedName>
        <fullName evidence="1">Uncharacterized protein</fullName>
    </submittedName>
</protein>
<organism evidence="1 2">
    <name type="scientific">Rhodopirellula europaea 6C</name>
    <dbReference type="NCBI Taxonomy" id="1263867"/>
    <lineage>
        <taxon>Bacteria</taxon>
        <taxon>Pseudomonadati</taxon>
        <taxon>Planctomycetota</taxon>
        <taxon>Planctomycetia</taxon>
        <taxon>Pirellulales</taxon>
        <taxon>Pirellulaceae</taxon>
        <taxon>Rhodopirellula</taxon>
    </lineage>
</organism>
<dbReference type="EMBL" id="ANMO01000268">
    <property type="protein sequence ID" value="EMB13327.1"/>
    <property type="molecule type" value="Genomic_DNA"/>
</dbReference>
<gene>
    <name evidence="1" type="ORF">RE6C_05936</name>
</gene>
<comment type="caution">
    <text evidence="1">The sequence shown here is derived from an EMBL/GenBank/DDBJ whole genome shotgun (WGS) entry which is preliminary data.</text>
</comment>
<sequence>MDTAASQKLSEAILGFCDSQTFSDPVTERWLADLRDCASLIESQDVDAAIAAWGVANRNLSDCVPWTDDILRGFQSLIRDIRILRGTHSEIPTAFTR</sequence>
<evidence type="ECO:0000313" key="2">
    <source>
        <dbReference type="Proteomes" id="UP000011529"/>
    </source>
</evidence>
<reference evidence="1" key="1">
    <citation type="submission" date="2012-11" db="EMBL/GenBank/DDBJ databases">
        <title>Permanent draft genomes of Rhodopirellula europaea strain SH398 and 6C.</title>
        <authorList>
            <person name="Richter M."/>
            <person name="Richter-Heitmann T."/>
            <person name="Frank C."/>
            <person name="Harder J."/>
            <person name="Glockner F.O."/>
        </authorList>
    </citation>
    <scope>NUCLEOTIDE SEQUENCE</scope>
    <source>
        <strain evidence="1">6C</strain>
    </source>
</reference>
<dbReference type="Proteomes" id="UP000011529">
    <property type="component" value="Unassembled WGS sequence"/>
</dbReference>
<dbReference type="AlphaFoldDB" id="M2AKV4"/>
<reference evidence="1" key="2">
    <citation type="journal article" date="2013" name="Mar. Genomics">
        <title>Expression of sulfatases in Rhodopirellula baltica and the diversity of sulfatases in the genus Rhodopirellula.</title>
        <authorList>
            <person name="Wegner C.E."/>
            <person name="Richter-Heitmann T."/>
            <person name="Klindworth A."/>
            <person name="Klockow C."/>
            <person name="Richter M."/>
            <person name="Achstetter T."/>
            <person name="Glockner F.O."/>
            <person name="Harder J."/>
        </authorList>
    </citation>
    <scope>NUCLEOTIDE SEQUENCE [LARGE SCALE GENOMIC DNA]</scope>
    <source>
        <strain evidence="1">6C</strain>
    </source>
</reference>
<evidence type="ECO:0000313" key="1">
    <source>
        <dbReference type="EMBL" id="EMB13327.1"/>
    </source>
</evidence>